<evidence type="ECO:0000256" key="5">
    <source>
        <dbReference type="ARBA" id="ARBA00022512"/>
    </source>
</evidence>
<gene>
    <name evidence="10" type="ORF">N7496_008198</name>
</gene>
<dbReference type="GO" id="GO:0016614">
    <property type="term" value="F:oxidoreductase activity, acting on CH-OH group of donors"/>
    <property type="evidence" value="ECO:0007669"/>
    <property type="project" value="InterPro"/>
</dbReference>
<evidence type="ECO:0000256" key="3">
    <source>
        <dbReference type="ARBA" id="ARBA00010790"/>
    </source>
</evidence>
<keyword evidence="7" id="KW-0285">Flavoprotein</keyword>
<feature type="domain" description="Glucose-methanol-choline oxidoreductase N-terminal" evidence="9">
    <location>
        <begin position="283"/>
        <end position="297"/>
    </location>
</feature>
<evidence type="ECO:0000313" key="10">
    <source>
        <dbReference type="EMBL" id="KAJ5368438.1"/>
    </source>
</evidence>
<accession>A0A9W9V4B5</accession>
<dbReference type="InterPro" id="IPR036188">
    <property type="entry name" value="FAD/NAD-bd_sf"/>
</dbReference>
<organism evidence="10 11">
    <name type="scientific">Penicillium cataractarum</name>
    <dbReference type="NCBI Taxonomy" id="2100454"/>
    <lineage>
        <taxon>Eukaryota</taxon>
        <taxon>Fungi</taxon>
        <taxon>Dikarya</taxon>
        <taxon>Ascomycota</taxon>
        <taxon>Pezizomycotina</taxon>
        <taxon>Eurotiomycetes</taxon>
        <taxon>Eurotiomycetidae</taxon>
        <taxon>Eurotiales</taxon>
        <taxon>Aspergillaceae</taxon>
        <taxon>Penicillium</taxon>
    </lineage>
</organism>
<dbReference type="InterPro" id="IPR000172">
    <property type="entry name" value="GMC_OxRdtase_N"/>
</dbReference>
<dbReference type="AlphaFoldDB" id="A0A9W9V4B5"/>
<evidence type="ECO:0000259" key="8">
    <source>
        <dbReference type="PROSITE" id="PS00623"/>
    </source>
</evidence>
<dbReference type="Pfam" id="PF05199">
    <property type="entry name" value="GMC_oxred_C"/>
    <property type="match status" value="1"/>
</dbReference>
<dbReference type="SUPFAM" id="SSF51905">
    <property type="entry name" value="FAD/NAD(P)-binding domain"/>
    <property type="match status" value="1"/>
</dbReference>
<sequence length="609" mass="65895">MSTSSSVPMEADYVIVGGGTAGLVMAARLSEDPSTTVVVLEAGRDTTQDPRVNIPALWTSLMGSDVDWQYKTSPQATLGNRCIKEPQGKLLGGSSGINGQAFIAPTKAGIDAWSKLGATTWTWEALQPFYKKSYTLQLPDQATQEHIGLSWVDKENHGSSGPLKVSFPAVAQDPLSKAWVETFESIGYGVTSDPFSGDSTGGYSTMASVDADTKTRSYAALGYGLPAMQRPSVRIITEALVHKVLFKPATGETRDATATGVETMIQGELHQIIAKREVIVSAGALNTPKLLELSGIGNASILRQFNIPVVVDNPNVGENLQDHLMTGISFEVAEGIHTGDPLLRREPTALQAAMQLYTEHQAGPMASGGVQSGAYMPVREFNGPEGSQESMATYMDQFLSEPDSRREAIREIFVQPKAPTCSNVMFLAQANLHESGKSFVGQDLLPGNFLSLGLIQSMPFSRGHVHISSADPRDKPAIDPRYLSHPLDLDLFSRNLLDLERLHKAEPLARFLKPNGRRNHPDAFLTDLDSAKRYIRDTATTTYHSCGTAAMLPRESGGVVDERLRVYGTTNLRVCDASIFPLIPAANIMSTVYAVAEKTAELIRSEAEE</sequence>
<evidence type="ECO:0000256" key="2">
    <source>
        <dbReference type="ARBA" id="ARBA00004496"/>
    </source>
</evidence>
<evidence type="ECO:0000256" key="6">
    <source>
        <dbReference type="PIRSR" id="PIRSR000137-2"/>
    </source>
</evidence>
<dbReference type="PROSITE" id="PS00623">
    <property type="entry name" value="GMC_OXRED_1"/>
    <property type="match status" value="1"/>
</dbReference>
<evidence type="ECO:0000256" key="7">
    <source>
        <dbReference type="RuleBase" id="RU003968"/>
    </source>
</evidence>
<dbReference type="PANTHER" id="PTHR11552">
    <property type="entry name" value="GLUCOSE-METHANOL-CHOLINE GMC OXIDOREDUCTASE"/>
    <property type="match status" value="1"/>
</dbReference>
<reference evidence="10" key="2">
    <citation type="journal article" date="2023" name="IMA Fungus">
        <title>Comparative genomic study of the Penicillium genus elucidates a diverse pangenome and 15 lateral gene transfer events.</title>
        <authorList>
            <person name="Petersen C."/>
            <person name="Sorensen T."/>
            <person name="Nielsen M.R."/>
            <person name="Sondergaard T.E."/>
            <person name="Sorensen J.L."/>
            <person name="Fitzpatrick D.A."/>
            <person name="Frisvad J.C."/>
            <person name="Nielsen K.L."/>
        </authorList>
    </citation>
    <scope>NUCLEOTIDE SEQUENCE</scope>
    <source>
        <strain evidence="10">IBT 29864</strain>
    </source>
</reference>
<keyword evidence="5" id="KW-0134">Cell wall</keyword>
<feature type="domain" description="Glucose-methanol-choline oxidoreductase N-terminal" evidence="8">
    <location>
        <begin position="88"/>
        <end position="111"/>
    </location>
</feature>
<dbReference type="OrthoDB" id="269227at2759"/>
<comment type="cofactor">
    <cofactor evidence="6">
        <name>FAD</name>
        <dbReference type="ChEBI" id="CHEBI:57692"/>
    </cofactor>
</comment>
<dbReference type="RefSeq" id="XP_056553180.1">
    <property type="nucleotide sequence ID" value="XM_056701117.1"/>
</dbReference>
<dbReference type="Proteomes" id="UP001147782">
    <property type="component" value="Unassembled WGS sequence"/>
</dbReference>
<dbReference type="Gene3D" id="3.30.560.10">
    <property type="entry name" value="Glucose Oxidase, domain 3"/>
    <property type="match status" value="1"/>
</dbReference>
<comment type="caution">
    <text evidence="10">The sequence shown here is derived from an EMBL/GenBank/DDBJ whole genome shotgun (WGS) entry which is preliminary data.</text>
</comment>
<dbReference type="GO" id="GO:0050660">
    <property type="term" value="F:flavin adenine dinucleotide binding"/>
    <property type="evidence" value="ECO:0007669"/>
    <property type="project" value="InterPro"/>
</dbReference>
<dbReference type="GO" id="GO:0005737">
    <property type="term" value="C:cytoplasm"/>
    <property type="evidence" value="ECO:0007669"/>
    <property type="project" value="UniProtKB-SubCell"/>
</dbReference>
<dbReference type="InterPro" id="IPR007867">
    <property type="entry name" value="GMC_OxRtase_C"/>
</dbReference>
<dbReference type="Gene3D" id="3.50.50.60">
    <property type="entry name" value="FAD/NAD(P)-binding domain"/>
    <property type="match status" value="1"/>
</dbReference>
<feature type="binding site" evidence="6">
    <location>
        <position position="241"/>
    </location>
    <ligand>
        <name>FAD</name>
        <dbReference type="ChEBI" id="CHEBI:57692"/>
    </ligand>
</feature>
<evidence type="ECO:0000313" key="11">
    <source>
        <dbReference type="Proteomes" id="UP001147782"/>
    </source>
</evidence>
<name>A0A9W9V4B5_9EURO</name>
<reference evidence="10" key="1">
    <citation type="submission" date="2022-11" db="EMBL/GenBank/DDBJ databases">
        <authorList>
            <person name="Petersen C."/>
        </authorList>
    </citation>
    <scope>NUCLEOTIDE SEQUENCE</scope>
    <source>
        <strain evidence="10">IBT 29864</strain>
    </source>
</reference>
<dbReference type="GeneID" id="81440296"/>
<evidence type="ECO:0000256" key="4">
    <source>
        <dbReference type="ARBA" id="ARBA00022490"/>
    </source>
</evidence>
<comment type="subcellular location">
    <subcellularLocation>
        <location evidence="2">Cytoplasm</location>
    </subcellularLocation>
    <subcellularLocation>
        <location evidence="1">Secreted</location>
        <location evidence="1">Cell wall</location>
    </subcellularLocation>
</comment>
<keyword evidence="4" id="KW-0963">Cytoplasm</keyword>
<protein>
    <submittedName>
        <fullName evidence="10">Glucose-methanol-choline oxidoreductase</fullName>
    </submittedName>
</protein>
<comment type="similarity">
    <text evidence="3 7">Belongs to the GMC oxidoreductase family.</text>
</comment>
<dbReference type="PROSITE" id="PS00624">
    <property type="entry name" value="GMC_OXRED_2"/>
    <property type="match status" value="1"/>
</dbReference>
<dbReference type="PANTHER" id="PTHR11552:SF210">
    <property type="entry name" value="GLUCOSE-METHANOL-CHOLINE OXIDOREDUCTASE N-TERMINAL DOMAIN-CONTAINING PROTEIN-RELATED"/>
    <property type="match status" value="1"/>
</dbReference>
<keyword evidence="11" id="KW-1185">Reference proteome</keyword>
<dbReference type="SUPFAM" id="SSF54373">
    <property type="entry name" value="FAD-linked reductases, C-terminal domain"/>
    <property type="match status" value="1"/>
</dbReference>
<dbReference type="EMBL" id="JAPZBS010000007">
    <property type="protein sequence ID" value="KAJ5368438.1"/>
    <property type="molecule type" value="Genomic_DNA"/>
</dbReference>
<dbReference type="PIRSF" id="PIRSF000137">
    <property type="entry name" value="Alcohol_oxidase"/>
    <property type="match status" value="1"/>
</dbReference>
<evidence type="ECO:0000256" key="1">
    <source>
        <dbReference type="ARBA" id="ARBA00004191"/>
    </source>
</evidence>
<keyword evidence="6 7" id="KW-0274">FAD</keyword>
<keyword evidence="5" id="KW-0964">Secreted</keyword>
<dbReference type="InterPro" id="IPR012132">
    <property type="entry name" value="GMC_OxRdtase"/>
</dbReference>
<proteinExistence type="inferred from homology"/>
<evidence type="ECO:0000259" key="9">
    <source>
        <dbReference type="PROSITE" id="PS00624"/>
    </source>
</evidence>
<dbReference type="Pfam" id="PF00732">
    <property type="entry name" value="GMC_oxred_N"/>
    <property type="match status" value="1"/>
</dbReference>